<dbReference type="PROSITE" id="PS00108">
    <property type="entry name" value="PROTEIN_KINASE_ST"/>
    <property type="match status" value="1"/>
</dbReference>
<dbReference type="PROSITE" id="PS50011">
    <property type="entry name" value="PROTEIN_KINASE_DOM"/>
    <property type="match status" value="1"/>
</dbReference>
<evidence type="ECO:0000259" key="5">
    <source>
        <dbReference type="PROSITE" id="PS50011"/>
    </source>
</evidence>
<dbReference type="InterPro" id="IPR008271">
    <property type="entry name" value="Ser/Thr_kinase_AS"/>
</dbReference>
<evidence type="ECO:0000256" key="3">
    <source>
        <dbReference type="ARBA" id="ARBA00022840"/>
    </source>
</evidence>
<dbReference type="PANTHER" id="PTHR45632">
    <property type="entry name" value="LD33804P"/>
    <property type="match status" value="1"/>
</dbReference>
<dbReference type="EMBL" id="CAWYQH010000103">
    <property type="protein sequence ID" value="CAK8687034.1"/>
    <property type="molecule type" value="Genomic_DNA"/>
</dbReference>
<evidence type="ECO:0000256" key="1">
    <source>
        <dbReference type="ARBA" id="ARBA00022441"/>
    </source>
</evidence>
<keyword evidence="2 4" id="KW-0547">Nucleotide-binding</keyword>
<dbReference type="InterPro" id="IPR006652">
    <property type="entry name" value="Kelch_1"/>
</dbReference>
<dbReference type="InterPro" id="IPR015915">
    <property type="entry name" value="Kelch-typ_b-propeller"/>
</dbReference>
<dbReference type="PANTHER" id="PTHR45632:SF5">
    <property type="entry name" value="KELCH-LIKE PROTEIN 22"/>
    <property type="match status" value="1"/>
</dbReference>
<protein>
    <recommendedName>
        <fullName evidence="5">Protein kinase domain-containing protein</fullName>
    </recommendedName>
</protein>
<feature type="binding site" evidence="4">
    <location>
        <position position="47"/>
    </location>
    <ligand>
        <name>ATP</name>
        <dbReference type="ChEBI" id="CHEBI:30616"/>
    </ligand>
</feature>
<dbReference type="Pfam" id="PF00069">
    <property type="entry name" value="Pkinase"/>
    <property type="match status" value="1"/>
</dbReference>
<dbReference type="InterPro" id="IPR011043">
    <property type="entry name" value="Gal_Oxase/kelch_b-propeller"/>
</dbReference>
<name>A0ABP0G8C4_CLALP</name>
<evidence type="ECO:0000256" key="4">
    <source>
        <dbReference type="PROSITE-ProRule" id="PRU10141"/>
    </source>
</evidence>
<feature type="domain" description="Protein kinase" evidence="5">
    <location>
        <begin position="19"/>
        <end position="310"/>
    </location>
</feature>
<dbReference type="Pfam" id="PF24681">
    <property type="entry name" value="Kelch_KLHDC2_KLHL20_DRC7"/>
    <property type="match status" value="1"/>
</dbReference>
<comment type="caution">
    <text evidence="6">The sequence shown here is derived from an EMBL/GenBank/DDBJ whole genome shotgun (WGS) entry which is preliminary data.</text>
</comment>
<evidence type="ECO:0000256" key="2">
    <source>
        <dbReference type="ARBA" id="ARBA00022741"/>
    </source>
</evidence>
<dbReference type="Proteomes" id="UP001642483">
    <property type="component" value="Unassembled WGS sequence"/>
</dbReference>
<dbReference type="Gene3D" id="2.120.10.80">
    <property type="entry name" value="Kelch-type beta propeller"/>
    <property type="match status" value="2"/>
</dbReference>
<dbReference type="SMART" id="SM00612">
    <property type="entry name" value="Kelch"/>
    <property type="match status" value="6"/>
</dbReference>
<sequence>MSHSKLLPSYEASDFLTSWNDLDLLGSGAFAAVRKCYHKKFGPIAVKCFGIPGPLDDLQEFIEKNSREAKVLSRIQHKNIVQVHGMLQWSNFLGIVIDFMDGGNLKDLLQERKIPNGLPWRLRLRIILEIVDALSYLHFYKSRKAIIHGDLKPENILLSLDLRVKLGDFGSAHFAAAVGASQMTVDIPKNRQHSVLYTAPEFLDNANLPRHPSMDIYSLAIVIYEVMTCVSAYDGAAIPLGTLIHLIIATDQRPNERVLTATKSELRSKGNRDDCSILDILEDVMKRCWKKQPVERPAIDTVQQDLNKIFQTIDARSIVMDVANVLQSFPPTPVRDQSVPSVPLSQFTFPFQSSFRPPQDNEICLEMAETEPKFIVMIGGWKTRDMVRKYCPETNTFFNLPNLTIGRWHLCAASVNNRVLAIGGKTEGDVPTDSMECLNLDDDEPAWVMKSPMHDKRYHAASAVLRGLVYVCGGWDDMKICLSSMEFYNYITDQWTKAGSMKVCREGHSVVSTHGKLYILGGYDGTKRLTSLECHDITNNEVAYVRPLHEQSSHHASAYLNGKIYTMGGLDGDLTFLRRVLCYHCASDKWLYDVTSMKENRVSLSSCCIDGKLYAAGGRSYGRSMTTIERYAEAINKWEIVAEMNDEWYRFAMVTV</sequence>
<dbReference type="Gene3D" id="1.10.510.10">
    <property type="entry name" value="Transferase(Phosphotransferase) domain 1"/>
    <property type="match status" value="1"/>
</dbReference>
<organism evidence="6 7">
    <name type="scientific">Clavelina lepadiformis</name>
    <name type="common">Light-bulb sea squirt</name>
    <name type="synonym">Ascidia lepadiformis</name>
    <dbReference type="NCBI Taxonomy" id="159417"/>
    <lineage>
        <taxon>Eukaryota</taxon>
        <taxon>Metazoa</taxon>
        <taxon>Chordata</taxon>
        <taxon>Tunicata</taxon>
        <taxon>Ascidiacea</taxon>
        <taxon>Aplousobranchia</taxon>
        <taxon>Clavelinidae</taxon>
        <taxon>Clavelina</taxon>
    </lineage>
</organism>
<proteinExistence type="predicted"/>
<dbReference type="SUPFAM" id="SSF50965">
    <property type="entry name" value="Galactose oxidase, central domain"/>
    <property type="match status" value="1"/>
</dbReference>
<evidence type="ECO:0000313" key="7">
    <source>
        <dbReference type="Proteomes" id="UP001642483"/>
    </source>
</evidence>
<dbReference type="SUPFAM" id="SSF56112">
    <property type="entry name" value="Protein kinase-like (PK-like)"/>
    <property type="match status" value="1"/>
</dbReference>
<gene>
    <name evidence="6" type="ORF">CVLEPA_LOCUS19062</name>
</gene>
<accession>A0ABP0G8C4</accession>
<keyword evidence="1" id="KW-0880">Kelch repeat</keyword>
<dbReference type="SMART" id="SM00220">
    <property type="entry name" value="S_TKc"/>
    <property type="match status" value="1"/>
</dbReference>
<dbReference type="InterPro" id="IPR017441">
    <property type="entry name" value="Protein_kinase_ATP_BS"/>
</dbReference>
<keyword evidence="3 4" id="KW-0067">ATP-binding</keyword>
<reference evidence="6 7" key="1">
    <citation type="submission" date="2024-02" db="EMBL/GenBank/DDBJ databases">
        <authorList>
            <person name="Daric V."/>
            <person name="Darras S."/>
        </authorList>
    </citation>
    <scope>NUCLEOTIDE SEQUENCE [LARGE SCALE GENOMIC DNA]</scope>
</reference>
<dbReference type="InterPro" id="IPR011009">
    <property type="entry name" value="Kinase-like_dom_sf"/>
</dbReference>
<dbReference type="PROSITE" id="PS00107">
    <property type="entry name" value="PROTEIN_KINASE_ATP"/>
    <property type="match status" value="1"/>
</dbReference>
<keyword evidence="7" id="KW-1185">Reference proteome</keyword>
<dbReference type="InterPro" id="IPR000719">
    <property type="entry name" value="Prot_kinase_dom"/>
</dbReference>
<evidence type="ECO:0000313" key="6">
    <source>
        <dbReference type="EMBL" id="CAK8687034.1"/>
    </source>
</evidence>